<comment type="caution">
    <text evidence="2">The sequence shown here is derived from an EMBL/GenBank/DDBJ whole genome shotgun (WGS) entry which is preliminary data.</text>
</comment>
<gene>
    <name evidence="2" type="ORF">ACHAW5_002569</name>
</gene>
<accession>A0ABD3P503</accession>
<protein>
    <recommendedName>
        <fullName evidence="1">RXYLT1 C-terminal domain-containing protein</fullName>
    </recommendedName>
</protein>
<feature type="domain" description="RXYLT1 C-terminal" evidence="1">
    <location>
        <begin position="188"/>
        <end position="232"/>
    </location>
</feature>
<dbReference type="InterPro" id="IPR055286">
    <property type="entry name" value="RXYLT1-like"/>
</dbReference>
<dbReference type="EMBL" id="JALLAZ020001059">
    <property type="protein sequence ID" value="KAL3781560.1"/>
    <property type="molecule type" value="Genomic_DNA"/>
</dbReference>
<name>A0ABD3P503_9STRA</name>
<reference evidence="2 3" key="1">
    <citation type="submission" date="2024-10" db="EMBL/GenBank/DDBJ databases">
        <title>Updated reference genomes for cyclostephanoid diatoms.</title>
        <authorList>
            <person name="Roberts W.R."/>
            <person name="Alverson A.J."/>
        </authorList>
    </citation>
    <scope>NUCLEOTIDE SEQUENCE [LARGE SCALE GENOMIC DNA]</scope>
    <source>
        <strain evidence="2 3">AJA276-08</strain>
    </source>
</reference>
<dbReference type="PANTHER" id="PTHR15576">
    <property type="entry name" value="RIBITOL-5-PHOSPHATE XYLOSYLTRANSFERASE 1"/>
    <property type="match status" value="1"/>
</dbReference>
<keyword evidence="3" id="KW-1185">Reference proteome</keyword>
<evidence type="ECO:0000313" key="3">
    <source>
        <dbReference type="Proteomes" id="UP001530315"/>
    </source>
</evidence>
<dbReference type="AlphaFoldDB" id="A0ABD3P503"/>
<dbReference type="PANTHER" id="PTHR15576:SF1">
    <property type="entry name" value="RIBITOL-5-PHOSPHATE XYLOSYLTRANSFERASE 1"/>
    <property type="match status" value="1"/>
</dbReference>
<sequence length="295" mass="34093">MEMTRSKGWLLSEATEDEEREEYLELFTDPERGDLLFGDMCGTVAAFTMTGGVKVHLYMGGEEWDSNWGSFSTHVPGRTEDWGSWEVHWREDGCELDDIWHYLDHANLSAIFTTQHQWLDHPKVFSVPLGQQANAAKALRTMPISDRENLLLINVRGTPTRTPIVERVVSNFDGAIKNEYVEGWEDDSPDESDYLRQLTNSKFVLCPSGMGWDTYRVWEALILGAIPILEKYGRRDGLYSSYDDLPVLWVGLYDEVTPSLLEGEYPRILSKAMQYKFEKLTNQWWIDLINSYRVK</sequence>
<evidence type="ECO:0000259" key="1">
    <source>
        <dbReference type="Pfam" id="PF24785"/>
    </source>
</evidence>
<dbReference type="Proteomes" id="UP001530315">
    <property type="component" value="Unassembled WGS sequence"/>
</dbReference>
<dbReference type="InterPro" id="IPR057538">
    <property type="entry name" value="RXYLT1_C"/>
</dbReference>
<dbReference type="Pfam" id="PF24785">
    <property type="entry name" value="RXYLT1_C"/>
    <property type="match status" value="1"/>
</dbReference>
<proteinExistence type="predicted"/>
<evidence type="ECO:0000313" key="2">
    <source>
        <dbReference type="EMBL" id="KAL3781560.1"/>
    </source>
</evidence>
<organism evidence="2 3">
    <name type="scientific">Stephanodiscus triporus</name>
    <dbReference type="NCBI Taxonomy" id="2934178"/>
    <lineage>
        <taxon>Eukaryota</taxon>
        <taxon>Sar</taxon>
        <taxon>Stramenopiles</taxon>
        <taxon>Ochrophyta</taxon>
        <taxon>Bacillariophyta</taxon>
        <taxon>Coscinodiscophyceae</taxon>
        <taxon>Thalassiosirophycidae</taxon>
        <taxon>Stephanodiscales</taxon>
        <taxon>Stephanodiscaceae</taxon>
        <taxon>Stephanodiscus</taxon>
    </lineage>
</organism>